<comment type="caution">
    <text evidence="3">The sequence shown here is derived from an EMBL/GenBank/DDBJ whole genome shotgun (WGS) entry which is preliminary data.</text>
</comment>
<feature type="compositionally biased region" description="Polar residues" evidence="2">
    <location>
        <begin position="310"/>
        <end position="322"/>
    </location>
</feature>
<dbReference type="InterPro" id="IPR051112">
    <property type="entry name" value="CWC26_splicing_factor"/>
</dbReference>
<proteinExistence type="inferred from homology"/>
<feature type="compositionally biased region" description="Basic and acidic residues" evidence="2">
    <location>
        <begin position="284"/>
        <end position="301"/>
    </location>
</feature>
<dbReference type="Proteomes" id="UP001633002">
    <property type="component" value="Unassembled WGS sequence"/>
</dbReference>
<dbReference type="PANTHER" id="PTHR31809">
    <property type="entry name" value="BUD13 HOMOLOG"/>
    <property type="match status" value="1"/>
</dbReference>
<dbReference type="AlphaFoldDB" id="A0ABD3GYX3"/>
<evidence type="ECO:0008006" key="5">
    <source>
        <dbReference type="Google" id="ProtNLM"/>
    </source>
</evidence>
<feature type="compositionally biased region" description="Basic and acidic residues" evidence="2">
    <location>
        <begin position="328"/>
        <end position="341"/>
    </location>
</feature>
<sequence length="729" mass="83481">MATSMQDYLKRYNVTTTTRGDDEVKLKKKKKVKASSSKRNRLGTGVVIVDNDGVWQKEELPEEEEFDEGDKPTVVEDVDVKVMQRMEKLKSYRPYLSVANDGSGWVTVKGDGEGSQEDGDGNLGNPGDRSSPRKRHDSPDMSPPRKRRDTDLSPPREKATRDEGRGFRRRHDSPDLSPPRKRDTKPSEYVNLSPARRKTEDISPPRRKKATEEGTSPKRHDSPDFSPPRRKRDADLSRLRRHDSTDISPPRRKRDTNLSPPRRHDSPDISPPKRKRDSNPSLPRRYDSRDNSPPRRGRDADLSPPRKRTAVSSLENGENIVSSRRRHDSADLSPPRRREESELSPLRKRATSRNEHFDDRSKRGRNESSRDLSPPRKKRDSPDISPPRRRRGTGTDPSSPRRKFTSRQQSDPGGPGRRRDSSEDVTREALDVKKTRIGGSVDLSPPRRHDSPEMPPSRRKESNINESGDEDRNGRRHKMADGSTGGLRTDKQVTEEIQRKKAMELKALRELDPSASGRGAETVYRDKRGRRLEGLEEFVRQQKGEEKPPEKPLEWGKGLAQKRELETKFAELEAERNKPFARTRDDPELDKELRETVRWGDPMAHLVKTKIPEPVLPDLGASEEMKASGFIIPQDIPAHSWIKRRIAPPANRYGIKPGRHWDGVDRSTGYERDMFKAKNEKKALEQEAYLWSVADMLRFLSTPQRLCIGPELRASCLTKVLEMIIHWPL</sequence>
<evidence type="ECO:0000313" key="3">
    <source>
        <dbReference type="EMBL" id="KAL3682976.1"/>
    </source>
</evidence>
<keyword evidence="4" id="KW-1185">Reference proteome</keyword>
<comment type="similarity">
    <text evidence="1">Belongs to the CWC26 family.</text>
</comment>
<gene>
    <name evidence="3" type="ORF">R1sor_000998</name>
</gene>
<evidence type="ECO:0000313" key="4">
    <source>
        <dbReference type="Proteomes" id="UP001633002"/>
    </source>
</evidence>
<dbReference type="InterPro" id="IPR018609">
    <property type="entry name" value="Bud13"/>
</dbReference>
<feature type="compositionally biased region" description="Basic and acidic residues" evidence="2">
    <location>
        <begin position="232"/>
        <end position="245"/>
    </location>
</feature>
<feature type="region of interest" description="Disordered" evidence="2">
    <location>
        <begin position="88"/>
        <end position="493"/>
    </location>
</feature>
<protein>
    <recommendedName>
        <fullName evidence="5">BUD13 homolog</fullName>
    </recommendedName>
</protein>
<feature type="compositionally biased region" description="Basic and acidic residues" evidence="2">
    <location>
        <begin position="417"/>
        <end position="434"/>
    </location>
</feature>
<feature type="compositionally biased region" description="Basic and acidic residues" evidence="2">
    <location>
        <begin position="445"/>
        <end position="463"/>
    </location>
</feature>
<reference evidence="3 4" key="1">
    <citation type="submission" date="2024-09" db="EMBL/GenBank/DDBJ databases">
        <title>Chromosome-scale assembly of Riccia sorocarpa.</title>
        <authorList>
            <person name="Paukszto L."/>
        </authorList>
    </citation>
    <scope>NUCLEOTIDE SEQUENCE [LARGE SCALE GENOMIC DNA]</scope>
    <source>
        <strain evidence="3">LP-2024</strain>
        <tissue evidence="3">Aerial parts of the thallus</tissue>
    </source>
</reference>
<evidence type="ECO:0000256" key="2">
    <source>
        <dbReference type="SAM" id="MobiDB-lite"/>
    </source>
</evidence>
<dbReference type="Pfam" id="PF09736">
    <property type="entry name" value="Bud13"/>
    <property type="match status" value="1"/>
</dbReference>
<evidence type="ECO:0000256" key="1">
    <source>
        <dbReference type="ARBA" id="ARBA00011069"/>
    </source>
</evidence>
<accession>A0ABD3GYX3</accession>
<dbReference type="EMBL" id="JBJQOH010000006">
    <property type="protein sequence ID" value="KAL3682976.1"/>
    <property type="molecule type" value="Genomic_DNA"/>
</dbReference>
<feature type="compositionally biased region" description="Basic and acidic residues" evidence="2">
    <location>
        <begin position="197"/>
        <end position="223"/>
    </location>
</feature>
<feature type="compositionally biased region" description="Basic and acidic residues" evidence="2">
    <location>
        <begin position="148"/>
        <end position="186"/>
    </location>
</feature>
<name>A0ABD3GYX3_9MARC</name>
<feature type="compositionally biased region" description="Basic and acidic residues" evidence="2">
    <location>
        <begin position="352"/>
        <end position="374"/>
    </location>
</feature>
<organism evidence="3 4">
    <name type="scientific">Riccia sorocarpa</name>
    <dbReference type="NCBI Taxonomy" id="122646"/>
    <lineage>
        <taxon>Eukaryota</taxon>
        <taxon>Viridiplantae</taxon>
        <taxon>Streptophyta</taxon>
        <taxon>Embryophyta</taxon>
        <taxon>Marchantiophyta</taxon>
        <taxon>Marchantiopsida</taxon>
        <taxon>Marchantiidae</taxon>
        <taxon>Marchantiales</taxon>
        <taxon>Ricciaceae</taxon>
        <taxon>Riccia</taxon>
    </lineage>
</organism>
<dbReference type="PANTHER" id="PTHR31809:SF0">
    <property type="entry name" value="BUD13 HOMOLOG"/>
    <property type="match status" value="1"/>
</dbReference>